<dbReference type="GO" id="GO:0005198">
    <property type="term" value="F:structural molecule activity"/>
    <property type="evidence" value="ECO:0007669"/>
    <property type="project" value="UniProtKB-UniRule"/>
</dbReference>
<dbReference type="PANTHER" id="PTHR34653:SF1">
    <property type="entry name" value="FLAGELLAR HOOK-BASAL BODY COMPLEX PROTEIN FLIE"/>
    <property type="match status" value="1"/>
</dbReference>
<keyword evidence="3 4" id="KW-0975">Bacterial flagellum</keyword>
<comment type="subcellular location">
    <subcellularLocation>
        <location evidence="1 4">Bacterial flagellum basal body</location>
    </subcellularLocation>
</comment>
<dbReference type="RefSeq" id="WP_146429582.1">
    <property type="nucleotide sequence ID" value="NZ_SJPF01000001.1"/>
</dbReference>
<dbReference type="Proteomes" id="UP000318878">
    <property type="component" value="Unassembled WGS sequence"/>
</dbReference>
<dbReference type="GO" id="GO:0071973">
    <property type="term" value="P:bacterial-type flagellum-dependent cell motility"/>
    <property type="evidence" value="ECO:0007669"/>
    <property type="project" value="InterPro"/>
</dbReference>
<dbReference type="GO" id="GO:0003774">
    <property type="term" value="F:cytoskeletal motor activity"/>
    <property type="evidence" value="ECO:0007669"/>
    <property type="project" value="InterPro"/>
</dbReference>
<evidence type="ECO:0000256" key="2">
    <source>
        <dbReference type="ARBA" id="ARBA00009272"/>
    </source>
</evidence>
<keyword evidence="8" id="KW-1185">Reference proteome</keyword>
<name>A0A5C5VNE0_9BACT</name>
<evidence type="ECO:0000256" key="5">
    <source>
        <dbReference type="NCBIfam" id="TIGR00205"/>
    </source>
</evidence>
<organism evidence="7 8">
    <name type="scientific">Blastopirellula retiformator</name>
    <dbReference type="NCBI Taxonomy" id="2527970"/>
    <lineage>
        <taxon>Bacteria</taxon>
        <taxon>Pseudomonadati</taxon>
        <taxon>Planctomycetota</taxon>
        <taxon>Planctomycetia</taxon>
        <taxon>Pirellulales</taxon>
        <taxon>Pirellulaceae</taxon>
        <taxon>Blastopirellula</taxon>
    </lineage>
</organism>
<keyword evidence="7" id="KW-0969">Cilium</keyword>
<dbReference type="InterPro" id="IPR001624">
    <property type="entry name" value="FliE"/>
</dbReference>
<keyword evidence="7" id="KW-0282">Flagellum</keyword>
<accession>A0A5C5VNE0</accession>
<proteinExistence type="inferred from homology"/>
<feature type="region of interest" description="Disordered" evidence="6">
    <location>
        <begin position="1"/>
        <end position="24"/>
    </location>
</feature>
<dbReference type="PRINTS" id="PR01006">
    <property type="entry name" value="FLGHOOKFLIE"/>
</dbReference>
<dbReference type="Pfam" id="PF02049">
    <property type="entry name" value="FliE"/>
    <property type="match status" value="1"/>
</dbReference>
<dbReference type="HAMAP" id="MF_00724">
    <property type="entry name" value="FliE"/>
    <property type="match status" value="1"/>
</dbReference>
<comment type="caution">
    <text evidence="7">The sequence shown here is derived from an EMBL/GenBank/DDBJ whole genome shotgun (WGS) entry which is preliminary data.</text>
</comment>
<evidence type="ECO:0000256" key="1">
    <source>
        <dbReference type="ARBA" id="ARBA00004117"/>
    </source>
</evidence>
<dbReference type="EMBL" id="SJPF01000001">
    <property type="protein sequence ID" value="TWT39411.1"/>
    <property type="molecule type" value="Genomic_DNA"/>
</dbReference>
<feature type="compositionally biased region" description="Polar residues" evidence="6">
    <location>
        <begin position="7"/>
        <end position="24"/>
    </location>
</feature>
<sequence length="99" mass="11231">MKPIHNVQPQTILPSQLTRPAGTAQSHESFANLFLEGFSRVNEMQQHADRAVEQLQTGGDVNPSEVLIAVQKADVEFKLMMQVRNKMLQAYQEIKDIRI</sequence>
<evidence type="ECO:0000313" key="7">
    <source>
        <dbReference type="EMBL" id="TWT39411.1"/>
    </source>
</evidence>
<evidence type="ECO:0000256" key="3">
    <source>
        <dbReference type="ARBA" id="ARBA00023143"/>
    </source>
</evidence>
<dbReference type="GO" id="GO:0009425">
    <property type="term" value="C:bacterial-type flagellum basal body"/>
    <property type="evidence" value="ECO:0007669"/>
    <property type="project" value="UniProtKB-SubCell"/>
</dbReference>
<gene>
    <name evidence="4" type="primary">fliE</name>
    <name evidence="7" type="ORF">Enr8_11100</name>
</gene>
<evidence type="ECO:0000256" key="4">
    <source>
        <dbReference type="HAMAP-Rule" id="MF_00724"/>
    </source>
</evidence>
<comment type="similarity">
    <text evidence="2 4">Belongs to the FliE family.</text>
</comment>
<dbReference type="AlphaFoldDB" id="A0A5C5VNE0"/>
<dbReference type="NCBIfam" id="TIGR00205">
    <property type="entry name" value="fliE"/>
    <property type="match status" value="1"/>
</dbReference>
<keyword evidence="7" id="KW-0966">Cell projection</keyword>
<protein>
    <recommendedName>
        <fullName evidence="4 5">Flagellar hook-basal body complex protein FliE</fullName>
    </recommendedName>
</protein>
<evidence type="ECO:0000256" key="6">
    <source>
        <dbReference type="SAM" id="MobiDB-lite"/>
    </source>
</evidence>
<evidence type="ECO:0000313" key="8">
    <source>
        <dbReference type="Proteomes" id="UP000318878"/>
    </source>
</evidence>
<dbReference type="OrthoDB" id="285952at2"/>
<reference evidence="7 8" key="1">
    <citation type="submission" date="2019-02" db="EMBL/GenBank/DDBJ databases">
        <title>Deep-cultivation of Planctomycetes and their phenomic and genomic characterization uncovers novel biology.</title>
        <authorList>
            <person name="Wiegand S."/>
            <person name="Jogler M."/>
            <person name="Boedeker C."/>
            <person name="Pinto D."/>
            <person name="Vollmers J."/>
            <person name="Rivas-Marin E."/>
            <person name="Kohn T."/>
            <person name="Peeters S.H."/>
            <person name="Heuer A."/>
            <person name="Rast P."/>
            <person name="Oberbeckmann S."/>
            <person name="Bunk B."/>
            <person name="Jeske O."/>
            <person name="Meyerdierks A."/>
            <person name="Storesund J.E."/>
            <person name="Kallscheuer N."/>
            <person name="Luecker S."/>
            <person name="Lage O.M."/>
            <person name="Pohl T."/>
            <person name="Merkel B.J."/>
            <person name="Hornburger P."/>
            <person name="Mueller R.-W."/>
            <person name="Bruemmer F."/>
            <person name="Labrenz M."/>
            <person name="Spormann A.M."/>
            <person name="Op Den Camp H."/>
            <person name="Overmann J."/>
            <person name="Amann R."/>
            <person name="Jetten M.S.M."/>
            <person name="Mascher T."/>
            <person name="Medema M.H."/>
            <person name="Devos D.P."/>
            <person name="Kaster A.-K."/>
            <person name="Ovreas L."/>
            <person name="Rohde M."/>
            <person name="Galperin M.Y."/>
            <person name="Jogler C."/>
        </authorList>
    </citation>
    <scope>NUCLEOTIDE SEQUENCE [LARGE SCALE GENOMIC DNA]</scope>
    <source>
        <strain evidence="7 8">Enr8</strain>
    </source>
</reference>
<dbReference type="PANTHER" id="PTHR34653">
    <property type="match status" value="1"/>
</dbReference>